<sequence length="262" mass="28990">MDHLLAAMKILGDDTIQRTQLKHRIDLVEAFGIQDGMSVIEVGCGQGDTTVALADRVGESGRVLAIDIAPPDYGAPITLGEATSSIAASPLGSRVEFQLKTDLLDLPDDRFDVAVLSHCSWYFRDPDQLLLILKKLRRMATRIFIAEWDMNYTQLSQRSHFTAAAILALYSEFVENDGNIQHLFDSQQLRNLLEEAGWNVAETTTVAASYLQDGAWEADYARSVQQAFSKAPPRIRSLVGSFYSLLEKDHTASLDSVVILAE</sequence>
<evidence type="ECO:0000313" key="1">
    <source>
        <dbReference type="EMBL" id="MDN7227425.1"/>
    </source>
</evidence>
<protein>
    <submittedName>
        <fullName evidence="1">Methyltransferase domain-containing protein</fullName>
    </submittedName>
</protein>
<evidence type="ECO:0000313" key="2">
    <source>
        <dbReference type="Proteomes" id="UP001172054"/>
    </source>
</evidence>
<dbReference type="RefSeq" id="WP_301726116.1">
    <property type="nucleotide sequence ID" value="NZ_JAUJWW010000003.1"/>
</dbReference>
<dbReference type="InterPro" id="IPR029063">
    <property type="entry name" value="SAM-dependent_MTases_sf"/>
</dbReference>
<dbReference type="Proteomes" id="UP001172054">
    <property type="component" value="Unassembled WGS sequence"/>
</dbReference>
<keyword evidence="1" id="KW-0808">Transferase</keyword>
<dbReference type="CDD" id="cd02440">
    <property type="entry name" value="AdoMet_MTases"/>
    <property type="match status" value="1"/>
</dbReference>
<gene>
    <name evidence="1" type="ORF">QWY15_08985</name>
</gene>
<name>A0ABT8MRP1_9BACL</name>
<dbReference type="GO" id="GO:0032259">
    <property type="term" value="P:methylation"/>
    <property type="evidence" value="ECO:0007669"/>
    <property type="project" value="UniProtKB-KW"/>
</dbReference>
<dbReference type="GO" id="GO:0008168">
    <property type="term" value="F:methyltransferase activity"/>
    <property type="evidence" value="ECO:0007669"/>
    <property type="project" value="UniProtKB-KW"/>
</dbReference>
<accession>A0ABT8MRP1</accession>
<dbReference type="Gene3D" id="3.40.50.150">
    <property type="entry name" value="Vaccinia Virus protein VP39"/>
    <property type="match status" value="1"/>
</dbReference>
<reference evidence="1 2" key="1">
    <citation type="submission" date="2023-06" db="EMBL/GenBank/DDBJ databases">
        <title>Novel species in genus Planococcus.</title>
        <authorList>
            <person name="Ning S."/>
        </authorList>
    </citation>
    <scope>NUCLEOTIDE SEQUENCE [LARGE SCALE GENOMIC DNA]</scope>
    <source>
        <strain evidence="1 2">N064</strain>
    </source>
</reference>
<dbReference type="Pfam" id="PF13489">
    <property type="entry name" value="Methyltransf_23"/>
    <property type="match status" value="1"/>
</dbReference>
<dbReference type="EMBL" id="JAUJWW010000003">
    <property type="protein sequence ID" value="MDN7227425.1"/>
    <property type="molecule type" value="Genomic_DNA"/>
</dbReference>
<organism evidence="1 2">
    <name type="scientific">Planococcus liqunii</name>
    <dbReference type="NCBI Taxonomy" id="3058394"/>
    <lineage>
        <taxon>Bacteria</taxon>
        <taxon>Bacillati</taxon>
        <taxon>Bacillota</taxon>
        <taxon>Bacilli</taxon>
        <taxon>Bacillales</taxon>
        <taxon>Caryophanaceae</taxon>
        <taxon>Planococcus</taxon>
    </lineage>
</organism>
<dbReference type="SUPFAM" id="SSF53335">
    <property type="entry name" value="S-adenosyl-L-methionine-dependent methyltransferases"/>
    <property type="match status" value="1"/>
</dbReference>
<proteinExistence type="predicted"/>
<keyword evidence="1" id="KW-0489">Methyltransferase</keyword>
<comment type="caution">
    <text evidence="1">The sequence shown here is derived from an EMBL/GenBank/DDBJ whole genome shotgun (WGS) entry which is preliminary data.</text>
</comment>
<keyword evidence="2" id="KW-1185">Reference proteome</keyword>